<dbReference type="PANTHER" id="PTHR43162:SF1">
    <property type="entry name" value="PRESTALK A DIFFERENTIATION PROTEIN A"/>
    <property type="match status" value="1"/>
</dbReference>
<evidence type="ECO:0000313" key="2">
    <source>
        <dbReference type="Proteomes" id="UP001201980"/>
    </source>
</evidence>
<dbReference type="SUPFAM" id="SSF51735">
    <property type="entry name" value="NAD(P)-binding Rossmann-fold domains"/>
    <property type="match status" value="1"/>
</dbReference>
<protein>
    <submittedName>
        <fullName evidence="1">Nucleoside-diphosphate-sugar epimerase family protein</fullName>
    </submittedName>
</protein>
<organism evidence="1 2">
    <name type="scientific">Zalerion maritima</name>
    <dbReference type="NCBI Taxonomy" id="339359"/>
    <lineage>
        <taxon>Eukaryota</taxon>
        <taxon>Fungi</taxon>
        <taxon>Dikarya</taxon>
        <taxon>Ascomycota</taxon>
        <taxon>Pezizomycotina</taxon>
        <taxon>Sordariomycetes</taxon>
        <taxon>Lulworthiomycetidae</taxon>
        <taxon>Lulworthiales</taxon>
        <taxon>Lulworthiaceae</taxon>
        <taxon>Zalerion</taxon>
    </lineage>
</organism>
<gene>
    <name evidence="1" type="ORF">MKZ38_010666</name>
</gene>
<evidence type="ECO:0000313" key="1">
    <source>
        <dbReference type="EMBL" id="KAJ2891846.1"/>
    </source>
</evidence>
<reference evidence="1" key="1">
    <citation type="submission" date="2022-07" db="EMBL/GenBank/DDBJ databases">
        <title>Draft genome sequence of Zalerion maritima ATCC 34329, a (micro)plastics degrading marine fungus.</title>
        <authorList>
            <person name="Paco A."/>
            <person name="Goncalves M.F.M."/>
            <person name="Rocha-Santos T.A.P."/>
            <person name="Alves A."/>
        </authorList>
    </citation>
    <scope>NUCLEOTIDE SEQUENCE</scope>
    <source>
        <strain evidence="1">ATCC 34329</strain>
    </source>
</reference>
<accession>A0AAD5RFW1</accession>
<proteinExistence type="predicted"/>
<dbReference type="Gene3D" id="3.90.25.10">
    <property type="entry name" value="UDP-galactose 4-epimerase, domain 1"/>
    <property type="match status" value="1"/>
</dbReference>
<dbReference type="PANTHER" id="PTHR43162">
    <property type="match status" value="1"/>
</dbReference>
<dbReference type="Proteomes" id="UP001201980">
    <property type="component" value="Unassembled WGS sequence"/>
</dbReference>
<name>A0AAD5RFW1_9PEZI</name>
<keyword evidence="2" id="KW-1185">Reference proteome</keyword>
<dbReference type="Gene3D" id="3.40.50.720">
    <property type="entry name" value="NAD(P)-binding Rossmann-like Domain"/>
    <property type="match status" value="1"/>
</dbReference>
<dbReference type="InterPro" id="IPR051604">
    <property type="entry name" value="Ergot_Alk_Oxidoreductase"/>
</dbReference>
<dbReference type="EMBL" id="JAKWBI020000971">
    <property type="protein sequence ID" value="KAJ2891846.1"/>
    <property type="molecule type" value="Genomic_DNA"/>
</dbReference>
<dbReference type="AlphaFoldDB" id="A0AAD5RFW1"/>
<sequence length="302" mass="33611">MSVLLTGGLAAITSVYIASKLHQASIPFAIGSRRAPRSITPAESQFSNIPFPAIRFDYEDISTWDSVFASPPGGIEIAAVWLVVPEIEDPEAAMVQFVEYCFDKGVRRYVLCAETTTTLDHSVTGKMWRMLMEMNLDYVVLRPTWFMDNFSHGFHLETIKSESTIYTCAKKGRSPIVAAEDVAALAFHALTDAKVSNSDWKVYGPDLLSHDDIAAILSSTLGKEITHAKVSPGERQEILTKRLGLSPAYSRFIVLMENLTLEGQEDVSAEDHAETLGNFVRVVKKKPLGLREFVDEYRACWK</sequence>
<comment type="caution">
    <text evidence="1">The sequence shown here is derived from an EMBL/GenBank/DDBJ whole genome shotgun (WGS) entry which is preliminary data.</text>
</comment>
<dbReference type="InterPro" id="IPR036291">
    <property type="entry name" value="NAD(P)-bd_dom_sf"/>
</dbReference>